<evidence type="ECO:0000313" key="1">
    <source>
        <dbReference type="EMBL" id="KAL3509572.1"/>
    </source>
</evidence>
<proteinExistence type="predicted"/>
<comment type="caution">
    <text evidence="1">The sequence shown here is derived from an EMBL/GenBank/DDBJ whole genome shotgun (WGS) entry which is preliminary data.</text>
</comment>
<reference evidence="1 2" key="1">
    <citation type="submission" date="2024-11" db="EMBL/GenBank/DDBJ databases">
        <title>A near-complete genome assembly of Cinchona calisaya.</title>
        <authorList>
            <person name="Lian D.C."/>
            <person name="Zhao X.W."/>
            <person name="Wei L."/>
        </authorList>
    </citation>
    <scope>NUCLEOTIDE SEQUENCE [LARGE SCALE GENOMIC DNA]</scope>
    <source>
        <tissue evidence="1">Nenye</tissue>
    </source>
</reference>
<dbReference type="Proteomes" id="UP001630127">
    <property type="component" value="Unassembled WGS sequence"/>
</dbReference>
<organism evidence="1 2">
    <name type="scientific">Cinchona calisaya</name>
    <dbReference type="NCBI Taxonomy" id="153742"/>
    <lineage>
        <taxon>Eukaryota</taxon>
        <taxon>Viridiplantae</taxon>
        <taxon>Streptophyta</taxon>
        <taxon>Embryophyta</taxon>
        <taxon>Tracheophyta</taxon>
        <taxon>Spermatophyta</taxon>
        <taxon>Magnoliopsida</taxon>
        <taxon>eudicotyledons</taxon>
        <taxon>Gunneridae</taxon>
        <taxon>Pentapetalae</taxon>
        <taxon>asterids</taxon>
        <taxon>lamiids</taxon>
        <taxon>Gentianales</taxon>
        <taxon>Rubiaceae</taxon>
        <taxon>Cinchonoideae</taxon>
        <taxon>Cinchoneae</taxon>
        <taxon>Cinchona</taxon>
    </lineage>
</organism>
<accession>A0ABD2YTL7</accession>
<name>A0ABD2YTL7_9GENT</name>
<evidence type="ECO:0000313" key="2">
    <source>
        <dbReference type="Proteomes" id="UP001630127"/>
    </source>
</evidence>
<dbReference type="AlphaFoldDB" id="A0ABD2YTL7"/>
<dbReference type="EMBL" id="JBJUIK010000012">
    <property type="protein sequence ID" value="KAL3509572.1"/>
    <property type="molecule type" value="Genomic_DNA"/>
</dbReference>
<sequence length="104" mass="11057">MVHQNVLFVSSMLVSSDLTVIAWKSPPRGCIKLNSDAAAHHATGKSGIGVVARNSMGHLEGAWAINCSGILDVVGASAICLVLLQDRDQVWHHIEVEFDALGVI</sequence>
<gene>
    <name evidence="1" type="ORF">ACH5RR_028973</name>
</gene>
<evidence type="ECO:0008006" key="3">
    <source>
        <dbReference type="Google" id="ProtNLM"/>
    </source>
</evidence>
<keyword evidence="2" id="KW-1185">Reference proteome</keyword>
<protein>
    <recommendedName>
        <fullName evidence="3">RNase H type-1 domain-containing protein</fullName>
    </recommendedName>
</protein>